<evidence type="ECO:0000313" key="1">
    <source>
        <dbReference type="EMBL" id="KAI8658066.1"/>
    </source>
</evidence>
<proteinExistence type="predicted"/>
<name>A0ACC0QNA3_9HYPO</name>
<dbReference type="EMBL" id="CM046511">
    <property type="protein sequence ID" value="KAI8658066.1"/>
    <property type="molecule type" value="Genomic_DNA"/>
</dbReference>
<keyword evidence="2" id="KW-1185">Reference proteome</keyword>
<organism evidence="1 2">
    <name type="scientific">Fusarium keratoplasticum</name>
    <dbReference type="NCBI Taxonomy" id="1328300"/>
    <lineage>
        <taxon>Eukaryota</taxon>
        <taxon>Fungi</taxon>
        <taxon>Dikarya</taxon>
        <taxon>Ascomycota</taxon>
        <taxon>Pezizomycotina</taxon>
        <taxon>Sordariomycetes</taxon>
        <taxon>Hypocreomycetidae</taxon>
        <taxon>Hypocreales</taxon>
        <taxon>Nectriaceae</taxon>
        <taxon>Fusarium</taxon>
        <taxon>Fusarium solani species complex</taxon>
    </lineage>
</organism>
<gene>
    <name evidence="1" type="ORF">NCS57_01187200</name>
</gene>
<comment type="caution">
    <text evidence="1">The sequence shown here is derived from an EMBL/GenBank/DDBJ whole genome shotgun (WGS) entry which is preliminary data.</text>
</comment>
<reference evidence="1" key="1">
    <citation type="submission" date="2022-06" db="EMBL/GenBank/DDBJ databases">
        <title>Fusarium solani species complex genomes reveal bases of compartmentalisation and animal pathogenesis.</title>
        <authorList>
            <person name="Tsai I.J."/>
        </authorList>
    </citation>
    <scope>NUCLEOTIDE SEQUENCE</scope>
    <source>
        <strain evidence="1">Fu6.1</strain>
    </source>
</reference>
<protein>
    <submittedName>
        <fullName evidence="1">Zn(2)-C6 fungal-type domain-containing protein</fullName>
    </submittedName>
</protein>
<accession>A0ACC0QNA3</accession>
<evidence type="ECO:0000313" key="2">
    <source>
        <dbReference type="Proteomes" id="UP001065298"/>
    </source>
</evidence>
<sequence length="716" mass="78610">MADPSATTQGGSPTAAAPSAAQRNPLTASGKTGIRSKYAPKACQECRRRRAKCDGANPTACSRCVGRQLTCVYTTEEDARGTAPKSYVRLLQARISVLEKVLWLHSIDVDASAAQLMQQNTVPATATSLTTGGSTAAFDQLRDAFEGILSLDESHNFDQDGEARYFGPASGRLDFKKCHDEAGDSPKEYSPLPEDLYDQTLGAQHGVNEELEAHLIEQYFTWEQPWLQVVDEALFRESKDNNGRYFSPLLLDCILASGSRFSDRTEIRSDPNDPNTAGRLFLETAEVLLHFDLKRPSITTIQSLAILGTVYHAFGQDAAGWLHSGMANRLILDMGLHLDPGSLVVLGSMTTEEAELRRQIYWSLYCVDKLAAGYTGRVCTMLDFQAAVGMPMVPTHARKRDHRHTLYAANPERLISLQTDLIKLCQILEKIILNLYAPKRLSLVDQRRDFFDSCLLSLKSWFYGLSTELKPVQGGAPNQFPQAYTLCMVYHTAVILLARPYIQSQGLVNSAADPLGQKATAIFLEAARAIPSLGDQYRRVFGSFRRSPITATYANLSAALALLSPQNQYRARFNQADNAKLKSCIQTLEELSTAWMPPGKYRCSLLKTIQNHPAFQQRETATSNTLTGDDNDNPNSASGATHINDSAQPANELGGGPSADDMGWPSWMSVTGGEPNMAELLATAETLPSQPGNNVPWKQFDLNWFGCTLPGDFSSS</sequence>
<dbReference type="Proteomes" id="UP001065298">
    <property type="component" value="Chromosome 9"/>
</dbReference>